<evidence type="ECO:0000313" key="6">
    <source>
        <dbReference type="Proteomes" id="UP000551878"/>
    </source>
</evidence>
<dbReference type="CDD" id="cd00488">
    <property type="entry name" value="PCD_DCoH"/>
    <property type="match status" value="1"/>
</dbReference>
<dbReference type="InterPro" id="IPR001533">
    <property type="entry name" value="Pterin_deHydtase"/>
</dbReference>
<dbReference type="NCBIfam" id="NF002017">
    <property type="entry name" value="PRK00823.1-2"/>
    <property type="match status" value="1"/>
</dbReference>
<dbReference type="PANTHER" id="PTHR12599:SF0">
    <property type="entry name" value="PTERIN-4-ALPHA-CARBINOLAMINE DEHYDRATASE"/>
    <property type="match status" value="1"/>
</dbReference>
<dbReference type="Pfam" id="PF01329">
    <property type="entry name" value="Pterin_4a"/>
    <property type="match status" value="1"/>
</dbReference>
<dbReference type="GO" id="GO:0006729">
    <property type="term" value="P:tetrahydrobiopterin biosynthetic process"/>
    <property type="evidence" value="ECO:0007669"/>
    <property type="project" value="InterPro"/>
</dbReference>
<dbReference type="SUPFAM" id="SSF55248">
    <property type="entry name" value="PCD-like"/>
    <property type="match status" value="1"/>
</dbReference>
<dbReference type="AlphaFoldDB" id="A0A840QS74"/>
<dbReference type="GO" id="GO:0008124">
    <property type="term" value="F:4-alpha-hydroxytetrahydrobiopterin dehydratase activity"/>
    <property type="evidence" value="ECO:0007669"/>
    <property type="project" value="UniProtKB-EC"/>
</dbReference>
<evidence type="ECO:0000256" key="4">
    <source>
        <dbReference type="ARBA" id="ARBA00023239"/>
    </source>
</evidence>
<dbReference type="PANTHER" id="PTHR12599">
    <property type="entry name" value="PTERIN-4-ALPHA-CARBINOLAMINE DEHYDRATASE"/>
    <property type="match status" value="1"/>
</dbReference>
<sequence length="97" mass="11345">MKLTDEQIEANLQDSNGWELTSETWIKKAYTFPSFTKTMQFINELADIAEKRQHHPHMTIDHSNVTIQLSTLDQGGLTQLDFESAHAYDLTYEKYHR</sequence>
<comment type="similarity">
    <text evidence="2">Belongs to the pterin-4-alpha-carbinolamine dehydratase family.</text>
</comment>
<dbReference type="InterPro" id="IPR036428">
    <property type="entry name" value="PCD_sf"/>
</dbReference>
<dbReference type="Gene3D" id="3.30.1360.20">
    <property type="entry name" value="Transcriptional coactivator/pterin dehydratase"/>
    <property type="match status" value="1"/>
</dbReference>
<organism evidence="5 6">
    <name type="scientific">Texcoconibacillus texcoconensis</name>
    <dbReference type="NCBI Taxonomy" id="1095777"/>
    <lineage>
        <taxon>Bacteria</taxon>
        <taxon>Bacillati</taxon>
        <taxon>Bacillota</taxon>
        <taxon>Bacilli</taxon>
        <taxon>Bacillales</taxon>
        <taxon>Bacillaceae</taxon>
        <taxon>Texcoconibacillus</taxon>
    </lineage>
</organism>
<evidence type="ECO:0000256" key="2">
    <source>
        <dbReference type="ARBA" id="ARBA00006472"/>
    </source>
</evidence>
<evidence type="ECO:0000256" key="3">
    <source>
        <dbReference type="ARBA" id="ARBA00013252"/>
    </source>
</evidence>
<dbReference type="Proteomes" id="UP000551878">
    <property type="component" value="Unassembled WGS sequence"/>
</dbReference>
<evidence type="ECO:0000313" key="5">
    <source>
        <dbReference type="EMBL" id="MBB5174352.1"/>
    </source>
</evidence>
<gene>
    <name evidence="5" type="ORF">HNQ41_002567</name>
</gene>
<accession>A0A840QS74</accession>
<dbReference type="EC" id="4.2.1.96" evidence="3"/>
<dbReference type="RefSeq" id="WP_184664777.1">
    <property type="nucleotide sequence ID" value="NZ_JACHHB010000012.1"/>
</dbReference>
<evidence type="ECO:0000256" key="1">
    <source>
        <dbReference type="ARBA" id="ARBA00001554"/>
    </source>
</evidence>
<reference evidence="5 6" key="1">
    <citation type="submission" date="2020-08" db="EMBL/GenBank/DDBJ databases">
        <title>Genomic Encyclopedia of Type Strains, Phase IV (KMG-IV): sequencing the most valuable type-strain genomes for metagenomic binning, comparative biology and taxonomic classification.</title>
        <authorList>
            <person name="Goeker M."/>
        </authorList>
    </citation>
    <scope>NUCLEOTIDE SEQUENCE [LARGE SCALE GENOMIC DNA]</scope>
    <source>
        <strain evidence="5 6">DSM 24696</strain>
    </source>
</reference>
<comment type="catalytic activity">
    <reaction evidence="1">
        <text>(4aS,6R)-4a-hydroxy-L-erythro-5,6,7,8-tetrahydrobiopterin = (6R)-L-erythro-6,7-dihydrobiopterin + H2O</text>
        <dbReference type="Rhea" id="RHEA:11920"/>
        <dbReference type="ChEBI" id="CHEBI:15377"/>
        <dbReference type="ChEBI" id="CHEBI:15642"/>
        <dbReference type="ChEBI" id="CHEBI:43120"/>
        <dbReference type="EC" id="4.2.1.96"/>
    </reaction>
</comment>
<protein>
    <recommendedName>
        <fullName evidence="3">4a-hydroxytetrahydrobiopterin dehydratase</fullName>
        <ecNumber evidence="3">4.2.1.96</ecNumber>
    </recommendedName>
</protein>
<keyword evidence="4 5" id="KW-0456">Lyase</keyword>
<dbReference type="EMBL" id="JACHHB010000012">
    <property type="protein sequence ID" value="MBB5174352.1"/>
    <property type="molecule type" value="Genomic_DNA"/>
</dbReference>
<proteinExistence type="inferred from homology"/>
<name>A0A840QS74_9BACI</name>
<comment type="caution">
    <text evidence="5">The sequence shown here is derived from an EMBL/GenBank/DDBJ whole genome shotgun (WGS) entry which is preliminary data.</text>
</comment>
<keyword evidence="6" id="KW-1185">Reference proteome</keyword>